<comment type="caution">
    <text evidence="1">The sequence shown here is derived from an EMBL/GenBank/DDBJ whole genome shotgun (WGS) entry which is preliminary data.</text>
</comment>
<dbReference type="InterPro" id="IPR050682">
    <property type="entry name" value="ModA/WtpA"/>
</dbReference>
<dbReference type="SUPFAM" id="SSF53850">
    <property type="entry name" value="Periplasmic binding protein-like II"/>
    <property type="match status" value="1"/>
</dbReference>
<dbReference type="RefSeq" id="WP_367317871.1">
    <property type="nucleotide sequence ID" value="NZ_JBGFFX010000008.1"/>
</dbReference>
<sequence length="234" mass="24961">MSLTVLAAGSLRAVWPALASAYGQPIRVAFGPAGLLCERIKQGKRCDLFLSANLTHPQSLIAAGIALDSAVFVHNQLCLSVPAALAASNKSWLELLSHPHLRVATSTPLSDPSGDYAWQLFDRIERRYAGVGTALKQRALQLVGGPFSPAVPAGEPAANWVLNGDRADIFIGYQSYAARPGIKTITIPPPFHIRADYAFALCHAKAQPLADFLLSAEAQGILAKDGFLPLEKRA</sequence>
<reference evidence="1 2" key="1">
    <citation type="submission" date="2024-07" db="EMBL/GenBank/DDBJ databases">
        <authorList>
            <person name="Hebao G."/>
        </authorList>
    </citation>
    <scope>NUCLEOTIDE SEQUENCE [LARGE SCALE GENOMIC DNA]</scope>
    <source>
        <strain evidence="1 2">ACCC 02193</strain>
    </source>
</reference>
<dbReference type="PANTHER" id="PTHR30632:SF0">
    <property type="entry name" value="SULFATE-BINDING PROTEIN"/>
    <property type="match status" value="1"/>
</dbReference>
<evidence type="ECO:0000313" key="1">
    <source>
        <dbReference type="EMBL" id="MEY8771486.1"/>
    </source>
</evidence>
<dbReference type="Gene3D" id="3.40.190.10">
    <property type="entry name" value="Periplasmic binding protein-like II"/>
    <property type="match status" value="2"/>
</dbReference>
<protein>
    <submittedName>
        <fullName evidence="1">Substrate-binding domain-containing protein</fullName>
    </submittedName>
</protein>
<gene>
    <name evidence="1" type="ORF">AB6T85_13855</name>
</gene>
<evidence type="ECO:0000313" key="2">
    <source>
        <dbReference type="Proteomes" id="UP001565243"/>
    </source>
</evidence>
<dbReference type="Pfam" id="PF13531">
    <property type="entry name" value="SBP_bac_11"/>
    <property type="match status" value="1"/>
</dbReference>
<proteinExistence type="predicted"/>
<dbReference type="EMBL" id="JBGFFX010000008">
    <property type="protein sequence ID" value="MEY8771486.1"/>
    <property type="molecule type" value="Genomic_DNA"/>
</dbReference>
<organism evidence="1 2">
    <name type="scientific">Erwinia aeris</name>
    <dbReference type="NCBI Taxonomy" id="3239803"/>
    <lineage>
        <taxon>Bacteria</taxon>
        <taxon>Pseudomonadati</taxon>
        <taxon>Pseudomonadota</taxon>
        <taxon>Gammaproteobacteria</taxon>
        <taxon>Enterobacterales</taxon>
        <taxon>Erwiniaceae</taxon>
        <taxon>Erwinia</taxon>
    </lineage>
</organism>
<accession>A0ABV4E987</accession>
<dbReference type="PANTHER" id="PTHR30632">
    <property type="entry name" value="MOLYBDATE-BINDING PERIPLASMIC PROTEIN"/>
    <property type="match status" value="1"/>
</dbReference>
<name>A0ABV4E987_9GAMM</name>
<keyword evidence="2" id="KW-1185">Reference proteome</keyword>
<dbReference type="Proteomes" id="UP001565243">
    <property type="component" value="Unassembled WGS sequence"/>
</dbReference>